<sequence>MLNHLQYRLSIIPSFVALLQPPSNPAELPGSHTSQFHSKIVLVNKFSLYSTTSILSVILHLEKKINFFGILSVECRSLHLSACNLGHQPI</sequence>
<organism evidence="1 2">
    <name type="scientific">Ameca splendens</name>
    <dbReference type="NCBI Taxonomy" id="208324"/>
    <lineage>
        <taxon>Eukaryota</taxon>
        <taxon>Metazoa</taxon>
        <taxon>Chordata</taxon>
        <taxon>Craniata</taxon>
        <taxon>Vertebrata</taxon>
        <taxon>Euteleostomi</taxon>
        <taxon>Actinopterygii</taxon>
        <taxon>Neopterygii</taxon>
        <taxon>Teleostei</taxon>
        <taxon>Neoteleostei</taxon>
        <taxon>Acanthomorphata</taxon>
        <taxon>Ovalentaria</taxon>
        <taxon>Atherinomorphae</taxon>
        <taxon>Cyprinodontiformes</taxon>
        <taxon>Goodeidae</taxon>
        <taxon>Ameca</taxon>
    </lineage>
</organism>
<evidence type="ECO:0000313" key="2">
    <source>
        <dbReference type="Proteomes" id="UP001469553"/>
    </source>
</evidence>
<dbReference type="Proteomes" id="UP001469553">
    <property type="component" value="Unassembled WGS sequence"/>
</dbReference>
<dbReference type="EMBL" id="JAHRIP010080028">
    <property type="protein sequence ID" value="MEQ2312730.1"/>
    <property type="molecule type" value="Genomic_DNA"/>
</dbReference>
<evidence type="ECO:0000313" key="1">
    <source>
        <dbReference type="EMBL" id="MEQ2312730.1"/>
    </source>
</evidence>
<gene>
    <name evidence="1" type="ORF">AMECASPLE_034191</name>
</gene>
<accession>A0ABV1A2U2</accession>
<proteinExistence type="predicted"/>
<reference evidence="1 2" key="1">
    <citation type="submission" date="2021-06" db="EMBL/GenBank/DDBJ databases">
        <authorList>
            <person name="Palmer J.M."/>
        </authorList>
    </citation>
    <scope>NUCLEOTIDE SEQUENCE [LARGE SCALE GENOMIC DNA]</scope>
    <source>
        <strain evidence="1 2">AS_MEX2019</strain>
        <tissue evidence="1">Muscle</tissue>
    </source>
</reference>
<name>A0ABV1A2U2_9TELE</name>
<comment type="caution">
    <text evidence="1">The sequence shown here is derived from an EMBL/GenBank/DDBJ whole genome shotgun (WGS) entry which is preliminary data.</text>
</comment>
<protein>
    <submittedName>
        <fullName evidence="1">Uncharacterized protein</fullName>
    </submittedName>
</protein>
<keyword evidence="2" id="KW-1185">Reference proteome</keyword>